<feature type="region of interest" description="Disordered" evidence="9">
    <location>
        <begin position="252"/>
        <end position="278"/>
    </location>
</feature>
<sequence>MSDLYELLAPSLDIPESSSTPLSRPNPDHVQTTTTYLNRLTTLSLSDLTSTEPASLLHAAQSHLRNLQALSKRSHKAVITSSTHLSELSTLLPTVEQQSTTLHNELPELETAATAFAQKYDRNTENAVLDRRKRAMLLSRNVDRVGDMMDLPTLLSSTVSAASASSTQQTSTASFSSTSYASALDLHAHIKRLQALYPDSELVATISTEAAQEIDNLTSILISSLQSQNLKLAAAMRTIGWLRRVAPDLAEDERPEFPASVASSTKIASSTVRGNSDVASKVTETDGALGSLFLVCRLQTLYRTLEALEPLRELADQETVGRKQRQREEGGTGTKGGKSGGKQSSSQSYTQQRGAAGGGGGGEGGSQTERYLKRYLEIFREQSFGVVSMYKSIFPGNLPGTASASSSSASSTTTKTTAATNTAPSNPPSNTNHKNPNPDDPSSPHQEAEDQSTDPLHPLPSPLSSFSLHLVSLLRETLHLYLPNLTEKSSRESLLTQVLYCASSLGRLGADFGMVVAEVLEAEGGEGEGDREDEEVGKGEGDKDGDGDEDEGGDENEEEWIQIMRKHRIQASRLEVLARGVGSGGGGARKASGVGVESPPPPSASPSEAVAG</sequence>
<name>A0A3M6ZBF6_HORWE</name>
<proteinExistence type="inferred from homology"/>
<feature type="compositionally biased region" description="Basic and acidic residues" evidence="9">
    <location>
        <begin position="316"/>
        <end position="330"/>
    </location>
</feature>
<comment type="caution">
    <text evidence="10">The sequence shown here is derived from an EMBL/GenBank/DDBJ whole genome shotgun (WGS) entry which is preliminary data.</text>
</comment>
<dbReference type="PANTHER" id="PTHR21311">
    <property type="entry name" value="CONSERVED OLIGOMERIC GOLGI COMPLEX COMPONENT 8"/>
    <property type="match status" value="1"/>
</dbReference>
<feature type="region of interest" description="Disordered" evidence="9">
    <location>
        <begin position="400"/>
        <end position="460"/>
    </location>
</feature>
<evidence type="ECO:0000256" key="3">
    <source>
        <dbReference type="ARBA" id="ARBA00020983"/>
    </source>
</evidence>
<feature type="region of interest" description="Disordered" evidence="9">
    <location>
        <begin position="580"/>
        <end position="612"/>
    </location>
</feature>
<feature type="region of interest" description="Disordered" evidence="9">
    <location>
        <begin position="316"/>
        <end position="366"/>
    </location>
</feature>
<protein>
    <recommendedName>
        <fullName evidence="3">Conserved oligomeric Golgi complex subunit 8</fullName>
    </recommendedName>
    <alternativeName>
        <fullName evidence="8">Component of oligomeric Golgi complex 8</fullName>
    </alternativeName>
</protein>
<feature type="compositionally biased region" description="Low complexity" evidence="9">
    <location>
        <begin position="401"/>
        <end position="432"/>
    </location>
</feature>
<evidence type="ECO:0000313" key="10">
    <source>
        <dbReference type="EMBL" id="RMY12638.1"/>
    </source>
</evidence>
<dbReference type="GO" id="GO:0000139">
    <property type="term" value="C:Golgi membrane"/>
    <property type="evidence" value="ECO:0007669"/>
    <property type="project" value="UniProtKB-SubCell"/>
</dbReference>
<feature type="compositionally biased region" description="Acidic residues" evidence="9">
    <location>
        <begin position="545"/>
        <end position="559"/>
    </location>
</feature>
<organism evidence="10 11">
    <name type="scientific">Hortaea werneckii</name>
    <name type="common">Black yeast</name>
    <name type="synonym">Cladosporium werneckii</name>
    <dbReference type="NCBI Taxonomy" id="91943"/>
    <lineage>
        <taxon>Eukaryota</taxon>
        <taxon>Fungi</taxon>
        <taxon>Dikarya</taxon>
        <taxon>Ascomycota</taxon>
        <taxon>Pezizomycotina</taxon>
        <taxon>Dothideomycetes</taxon>
        <taxon>Dothideomycetidae</taxon>
        <taxon>Mycosphaerellales</taxon>
        <taxon>Teratosphaeriaceae</taxon>
        <taxon>Hortaea</taxon>
    </lineage>
</organism>
<dbReference type="OrthoDB" id="1661054at2759"/>
<feature type="compositionally biased region" description="Low complexity" evidence="9">
    <location>
        <begin position="341"/>
        <end position="354"/>
    </location>
</feature>
<feature type="compositionally biased region" description="Gly residues" evidence="9">
    <location>
        <begin position="355"/>
        <end position="365"/>
    </location>
</feature>
<dbReference type="PANTHER" id="PTHR21311:SF0">
    <property type="entry name" value="CONSERVED OLIGOMERIC GOLGI COMPLEX SUBUNIT 8"/>
    <property type="match status" value="1"/>
</dbReference>
<keyword evidence="4" id="KW-0813">Transport</keyword>
<feature type="compositionally biased region" description="Polar residues" evidence="9">
    <location>
        <begin position="261"/>
        <end position="278"/>
    </location>
</feature>
<evidence type="ECO:0000313" key="11">
    <source>
        <dbReference type="Proteomes" id="UP000271337"/>
    </source>
</evidence>
<dbReference type="EMBL" id="QWIL01000821">
    <property type="protein sequence ID" value="RMY12638.1"/>
    <property type="molecule type" value="Genomic_DNA"/>
</dbReference>
<dbReference type="GO" id="GO:0015031">
    <property type="term" value="P:protein transport"/>
    <property type="evidence" value="ECO:0007669"/>
    <property type="project" value="UniProtKB-KW"/>
</dbReference>
<feature type="compositionally biased region" description="Gly residues" evidence="9">
    <location>
        <begin position="331"/>
        <end position="340"/>
    </location>
</feature>
<evidence type="ECO:0000256" key="1">
    <source>
        <dbReference type="ARBA" id="ARBA00004395"/>
    </source>
</evidence>
<keyword evidence="7" id="KW-0472">Membrane</keyword>
<feature type="region of interest" description="Disordered" evidence="9">
    <location>
        <begin position="523"/>
        <end position="559"/>
    </location>
</feature>
<evidence type="ECO:0000256" key="6">
    <source>
        <dbReference type="ARBA" id="ARBA00023034"/>
    </source>
</evidence>
<evidence type="ECO:0000256" key="4">
    <source>
        <dbReference type="ARBA" id="ARBA00022448"/>
    </source>
</evidence>
<dbReference type="GO" id="GO:0006891">
    <property type="term" value="P:intra-Golgi vesicle-mediated transport"/>
    <property type="evidence" value="ECO:0007669"/>
    <property type="project" value="TreeGrafter"/>
</dbReference>
<keyword evidence="6" id="KW-0333">Golgi apparatus</keyword>
<accession>A0A3M6ZBF6</accession>
<keyword evidence="5" id="KW-0653">Protein transport</keyword>
<evidence type="ECO:0000256" key="2">
    <source>
        <dbReference type="ARBA" id="ARBA00006419"/>
    </source>
</evidence>
<evidence type="ECO:0000256" key="9">
    <source>
        <dbReference type="SAM" id="MobiDB-lite"/>
    </source>
</evidence>
<feature type="compositionally biased region" description="Acidic residues" evidence="9">
    <location>
        <begin position="523"/>
        <end position="535"/>
    </location>
</feature>
<evidence type="ECO:0000256" key="5">
    <source>
        <dbReference type="ARBA" id="ARBA00022927"/>
    </source>
</evidence>
<dbReference type="VEuPathDB" id="FungiDB:BTJ68_09833"/>
<comment type="similarity">
    <text evidence="2">Belongs to the COG8 family.</text>
</comment>
<dbReference type="GO" id="GO:0017119">
    <property type="term" value="C:Golgi transport complex"/>
    <property type="evidence" value="ECO:0007669"/>
    <property type="project" value="InterPro"/>
</dbReference>
<reference evidence="10 11" key="1">
    <citation type="journal article" date="2018" name="BMC Genomics">
        <title>Genomic evidence for intraspecific hybridization in a clonal and extremely halotolerant yeast.</title>
        <authorList>
            <person name="Gostincar C."/>
            <person name="Stajich J.E."/>
            <person name="Zupancic J."/>
            <person name="Zalar P."/>
            <person name="Gunde-Cimerman N."/>
        </authorList>
    </citation>
    <scope>NUCLEOTIDE SEQUENCE [LARGE SCALE GENOMIC DNA]</scope>
    <source>
        <strain evidence="10 11">EXF-6669</strain>
    </source>
</reference>
<gene>
    <name evidence="10" type="ORF">D0867_07698</name>
</gene>
<evidence type="ECO:0000256" key="8">
    <source>
        <dbReference type="ARBA" id="ARBA00031347"/>
    </source>
</evidence>
<dbReference type="InterPro" id="IPR007255">
    <property type="entry name" value="COG8"/>
</dbReference>
<evidence type="ECO:0000256" key="7">
    <source>
        <dbReference type="ARBA" id="ARBA00023136"/>
    </source>
</evidence>
<dbReference type="Proteomes" id="UP000271337">
    <property type="component" value="Unassembled WGS sequence"/>
</dbReference>
<dbReference type="AlphaFoldDB" id="A0A3M6ZBF6"/>
<dbReference type="Pfam" id="PF04124">
    <property type="entry name" value="Dor1"/>
    <property type="match status" value="2"/>
</dbReference>
<comment type="subcellular location">
    <subcellularLocation>
        <location evidence="1">Golgi apparatus membrane</location>
        <topology evidence="1">Peripheral membrane protein</topology>
    </subcellularLocation>
</comment>